<feature type="transmembrane region" description="Helical" evidence="1">
    <location>
        <begin position="41"/>
        <end position="63"/>
    </location>
</feature>
<dbReference type="AlphaFoldDB" id="A0A7S1BHW9"/>
<gene>
    <name evidence="2" type="ORF">CHYS00102_LOCUS14182</name>
</gene>
<dbReference type="Gene3D" id="3.40.50.300">
    <property type="entry name" value="P-loop containing nucleotide triphosphate hydrolases"/>
    <property type="match status" value="1"/>
</dbReference>
<accession>A0A7S1BHW9</accession>
<sequence length="350" mass="38416">MFRHKQSSKLSINTLPIVETCTQSDDTPKNRKLAKYHHSSMSVGTVLSAALTAFSIVVLFGAFSESSIFRSYSASADLDVAAAIGTSNNADLTPSLMMASEESALRYSTVQNALPVVDSIAINPFSDLASPPPLPYIVVGMPKSGTTSIHEYFSCGKRHRASHFICKGKTHACPSCLPNVCAVCMQNNLMNNGPTSPLLQGCGTWDVFTELDACMMLKNPENPVCYYPQVTDLEGIHASYPSATFILNLRNVDQWISSVGRYKDLARCLVNCDITDVLPRGIGGTTDELHKFYTDHTERVREFVKKRPTHQLVEVNIDEDIAGKQMEKIFGIPAECFGHANQNTNNAKRI</sequence>
<keyword evidence="1" id="KW-1133">Transmembrane helix</keyword>
<dbReference type="PANTHER" id="PTHR36978">
    <property type="entry name" value="P-LOOP CONTAINING NUCLEOTIDE TRIPHOSPHATE HYDROLASE"/>
    <property type="match status" value="1"/>
</dbReference>
<evidence type="ECO:0000313" key="2">
    <source>
        <dbReference type="EMBL" id="CAD8886984.1"/>
    </source>
</evidence>
<proteinExistence type="predicted"/>
<dbReference type="InterPro" id="IPR027417">
    <property type="entry name" value="P-loop_NTPase"/>
</dbReference>
<evidence type="ECO:0000256" key="1">
    <source>
        <dbReference type="SAM" id="Phobius"/>
    </source>
</evidence>
<protein>
    <recommendedName>
        <fullName evidence="3">Sulfotransferase domain-containing protein</fullName>
    </recommendedName>
</protein>
<dbReference type="SUPFAM" id="SSF52540">
    <property type="entry name" value="P-loop containing nucleoside triphosphate hydrolases"/>
    <property type="match status" value="1"/>
</dbReference>
<name>A0A7S1BHW9_9STRA</name>
<dbReference type="EMBL" id="HBFR01019659">
    <property type="protein sequence ID" value="CAD8886984.1"/>
    <property type="molecule type" value="Transcribed_RNA"/>
</dbReference>
<organism evidence="2">
    <name type="scientific">Corethron hystrix</name>
    <dbReference type="NCBI Taxonomy" id="216773"/>
    <lineage>
        <taxon>Eukaryota</taxon>
        <taxon>Sar</taxon>
        <taxon>Stramenopiles</taxon>
        <taxon>Ochrophyta</taxon>
        <taxon>Bacillariophyta</taxon>
        <taxon>Coscinodiscophyceae</taxon>
        <taxon>Corethrophycidae</taxon>
        <taxon>Corethrales</taxon>
        <taxon>Corethraceae</taxon>
        <taxon>Corethron</taxon>
    </lineage>
</organism>
<dbReference type="Pfam" id="PF17784">
    <property type="entry name" value="Sulfotransfer_4"/>
    <property type="match status" value="1"/>
</dbReference>
<dbReference type="InterPro" id="IPR040632">
    <property type="entry name" value="Sulfotransfer_4"/>
</dbReference>
<evidence type="ECO:0008006" key="3">
    <source>
        <dbReference type="Google" id="ProtNLM"/>
    </source>
</evidence>
<keyword evidence="1" id="KW-0472">Membrane</keyword>
<reference evidence="2" key="1">
    <citation type="submission" date="2021-01" db="EMBL/GenBank/DDBJ databases">
        <authorList>
            <person name="Corre E."/>
            <person name="Pelletier E."/>
            <person name="Niang G."/>
            <person name="Scheremetjew M."/>
            <person name="Finn R."/>
            <person name="Kale V."/>
            <person name="Holt S."/>
            <person name="Cochrane G."/>
            <person name="Meng A."/>
            <person name="Brown T."/>
            <person name="Cohen L."/>
        </authorList>
    </citation>
    <scope>NUCLEOTIDE SEQUENCE</scope>
    <source>
        <strain evidence="2">308</strain>
    </source>
</reference>
<keyword evidence="1" id="KW-0812">Transmembrane</keyword>
<dbReference type="PANTHER" id="PTHR36978:SF4">
    <property type="entry name" value="P-LOOP CONTAINING NUCLEOSIDE TRIPHOSPHATE HYDROLASE PROTEIN"/>
    <property type="match status" value="1"/>
</dbReference>